<evidence type="ECO:0000313" key="3">
    <source>
        <dbReference type="Proteomes" id="UP000291116"/>
    </source>
</evidence>
<dbReference type="GO" id="GO:0006285">
    <property type="term" value="P:base-excision repair, AP site formation"/>
    <property type="evidence" value="ECO:0007669"/>
    <property type="project" value="TreeGrafter"/>
</dbReference>
<name>A0A448ZEP5_9STRA</name>
<reference evidence="2 3" key="1">
    <citation type="submission" date="2019-01" db="EMBL/GenBank/DDBJ databases">
        <authorList>
            <person name="Ferrante I. M."/>
        </authorList>
    </citation>
    <scope>NUCLEOTIDE SEQUENCE [LARGE SCALE GENOMIC DNA]</scope>
    <source>
        <strain evidence="2 3">B856</strain>
    </source>
</reference>
<protein>
    <recommendedName>
        <fullName evidence="4">HhH-GPD domain-containing protein</fullName>
    </recommendedName>
</protein>
<evidence type="ECO:0000256" key="1">
    <source>
        <dbReference type="SAM" id="MobiDB-lite"/>
    </source>
</evidence>
<dbReference type="EMBL" id="CAACVS010000288">
    <property type="protein sequence ID" value="VEU40527.1"/>
    <property type="molecule type" value="Genomic_DNA"/>
</dbReference>
<dbReference type="PANTHER" id="PTHR10242:SF7">
    <property type="entry name" value="HHH-GPD DOMAIN-CONTAINING PROTEIN"/>
    <property type="match status" value="1"/>
</dbReference>
<accession>A0A448ZEP5</accession>
<keyword evidence="3" id="KW-1185">Reference proteome</keyword>
<dbReference type="PANTHER" id="PTHR10242">
    <property type="entry name" value="8-OXOGUANINE DNA GLYCOSYLASE"/>
    <property type="match status" value="1"/>
</dbReference>
<gene>
    <name evidence="2" type="ORF">PSNMU_V1.4_AUG-EV-PASAV3_0074160</name>
</gene>
<dbReference type="Proteomes" id="UP000291116">
    <property type="component" value="Unassembled WGS sequence"/>
</dbReference>
<dbReference type="AlphaFoldDB" id="A0A448ZEP5"/>
<evidence type="ECO:0000313" key="2">
    <source>
        <dbReference type="EMBL" id="VEU40527.1"/>
    </source>
</evidence>
<organism evidence="2 3">
    <name type="scientific">Pseudo-nitzschia multistriata</name>
    <dbReference type="NCBI Taxonomy" id="183589"/>
    <lineage>
        <taxon>Eukaryota</taxon>
        <taxon>Sar</taxon>
        <taxon>Stramenopiles</taxon>
        <taxon>Ochrophyta</taxon>
        <taxon>Bacillariophyta</taxon>
        <taxon>Bacillariophyceae</taxon>
        <taxon>Bacillariophycidae</taxon>
        <taxon>Bacillariales</taxon>
        <taxon>Bacillariaceae</taxon>
        <taxon>Pseudo-nitzschia</taxon>
    </lineage>
</organism>
<feature type="region of interest" description="Disordered" evidence="1">
    <location>
        <begin position="452"/>
        <end position="486"/>
    </location>
</feature>
<dbReference type="GO" id="GO:0005634">
    <property type="term" value="C:nucleus"/>
    <property type="evidence" value="ECO:0007669"/>
    <property type="project" value="TreeGrafter"/>
</dbReference>
<feature type="region of interest" description="Disordered" evidence="1">
    <location>
        <begin position="325"/>
        <end position="346"/>
    </location>
</feature>
<dbReference type="InterPro" id="IPR011257">
    <property type="entry name" value="DNA_glycosylase"/>
</dbReference>
<proteinExistence type="predicted"/>
<dbReference type="OrthoDB" id="4951845at2759"/>
<dbReference type="Gene3D" id="1.10.340.30">
    <property type="entry name" value="Hypothetical protein, domain 2"/>
    <property type="match status" value="1"/>
</dbReference>
<dbReference type="InterPro" id="IPR052054">
    <property type="entry name" value="Oxidative_DNA_repair_enzyme"/>
</dbReference>
<feature type="region of interest" description="Disordered" evidence="1">
    <location>
        <begin position="1"/>
        <end position="21"/>
    </location>
</feature>
<dbReference type="GO" id="GO:0034039">
    <property type="term" value="F:8-oxo-7,8-dihydroguanine DNA N-glycosylase activity"/>
    <property type="evidence" value="ECO:0007669"/>
    <property type="project" value="TreeGrafter"/>
</dbReference>
<sequence length="486" mass="54773">MVTRRGARKKRPSPSANLDRSPYFANGSSETLIAEHHDIDGLHDEKTNGSANGSFVAPPGDWILTKTIPAHLIGNPYFDKIPDDVEGRKVSTNIVLLRRENTPVDFSLSQAICSYGYFCLAPNRWVPGRPSKGDGSSGGDDDEGYLVRPLTYARPIRDKTETNQPTTTHTVLVAIGQDTTSSSSSSTSSTKRSVVVALQSHVAPIYHRQLVSQIDRMLRLDTCLEEFHGLHPEAKARGFGRLYRSPTLFEDMVKTITNCNMKWGGTVDMNAKLCKHVGNGGAFPTPREINAVGADFLKEHCRVGYRGKYIWNLARDIVEGNFDPHRDLELPSKPSPESPHRRSSREEVQKRLLRIQGIGPFAANNILQLMGYFDTHPYDTETVRLWKEEFGAPEKAPKARVFLEARKHYSRYEPYSFTAYWFDLWKNYERRAGAQSPMWSIEQLEGERPQWVESDHNSVFANPPPKPTTAAANSTDQRKSSKRKRV</sequence>
<feature type="compositionally biased region" description="Basic residues" evidence="1">
    <location>
        <begin position="1"/>
        <end position="12"/>
    </location>
</feature>
<dbReference type="SUPFAM" id="SSF48150">
    <property type="entry name" value="DNA-glycosylase"/>
    <property type="match status" value="1"/>
</dbReference>
<evidence type="ECO:0008006" key="4">
    <source>
        <dbReference type="Google" id="ProtNLM"/>
    </source>
</evidence>